<dbReference type="EMBL" id="VSWC01000067">
    <property type="protein sequence ID" value="KAA1096468.1"/>
    <property type="molecule type" value="Genomic_DNA"/>
</dbReference>
<proteinExistence type="predicted"/>
<sequence>MHQKKYTSSGRRLLSLGIFLSWCFVACVPMEGHIPIDTSAALGVSKEESPRFRTENGFSRSREALLGSGVKVPERAHSNSVSFSSRRRPSLSEGTNRQRPNKGGLTEALVADVHSGEGPSVAKSAQELSDEWQADLRAGLKEISSSRAYVTELIQGEKHQHYIPQLFKQEAFETIPRYLDVLIGKQLEIVKELNMVTQNDKTIMGDFLTNWLHDPKKFFELEKAFKPKSPGPNELSSFLGAHSPEELVHFELQVRKMVHNTNKRLFPMVIKLGREDLKKLAENSQVTKKLKNPDGLAEGSQASKSQNIAVNGGMKQNSQLNGHNHFASDHPAINFSEEGKRLKKEENKLRKEFADALQNKLNSKEVKSTYELVNRISNFNVRKQIEFTVEQQEALDELLEDLLGVKESPAAPKLLYGMLKGAIQSTYSIMKGLPKETSVKTTNPLKLSTLWNARSPSDLKRFASDAQLFQNKIHRHLLDLFKQYRHWHSSHSRSMDFWIDQAQAILNLEEIKKAPAKFDTSFIHQLQEAEKHFEQSRFTSQ</sequence>
<feature type="region of interest" description="Disordered" evidence="1">
    <location>
        <begin position="284"/>
        <end position="304"/>
    </location>
</feature>
<organism evidence="3 4">
    <name type="scientific">Puccinia graminis f. sp. tritici</name>
    <dbReference type="NCBI Taxonomy" id="56615"/>
    <lineage>
        <taxon>Eukaryota</taxon>
        <taxon>Fungi</taxon>
        <taxon>Dikarya</taxon>
        <taxon>Basidiomycota</taxon>
        <taxon>Pucciniomycotina</taxon>
        <taxon>Pucciniomycetes</taxon>
        <taxon>Pucciniales</taxon>
        <taxon>Pucciniaceae</taxon>
        <taxon>Puccinia</taxon>
    </lineage>
</organism>
<dbReference type="Proteomes" id="UP000324748">
    <property type="component" value="Unassembled WGS sequence"/>
</dbReference>
<dbReference type="AlphaFoldDB" id="A0A5B0P868"/>
<feature type="region of interest" description="Disordered" evidence="1">
    <location>
        <begin position="76"/>
        <end position="103"/>
    </location>
</feature>
<evidence type="ECO:0000313" key="3">
    <source>
        <dbReference type="EMBL" id="KAA1096468.1"/>
    </source>
</evidence>
<keyword evidence="2" id="KW-0732">Signal</keyword>
<keyword evidence="4" id="KW-1185">Reference proteome</keyword>
<name>A0A5B0P868_PUCGR</name>
<protein>
    <submittedName>
        <fullName evidence="3">Uncharacterized protein</fullName>
    </submittedName>
</protein>
<dbReference type="OrthoDB" id="2498009at2759"/>
<accession>A0A5B0P868</accession>
<evidence type="ECO:0000256" key="2">
    <source>
        <dbReference type="SAM" id="SignalP"/>
    </source>
</evidence>
<feature type="signal peptide" evidence="2">
    <location>
        <begin position="1"/>
        <end position="27"/>
    </location>
</feature>
<gene>
    <name evidence="3" type="ORF">PGT21_017631</name>
</gene>
<comment type="caution">
    <text evidence="3">The sequence shown here is derived from an EMBL/GenBank/DDBJ whole genome shotgun (WGS) entry which is preliminary data.</text>
</comment>
<evidence type="ECO:0000313" key="4">
    <source>
        <dbReference type="Proteomes" id="UP000324748"/>
    </source>
</evidence>
<reference evidence="3 4" key="1">
    <citation type="submission" date="2019-05" db="EMBL/GenBank/DDBJ databases">
        <title>Emergence of the Ug99 lineage of the wheat stem rust pathogen through somatic hybridization.</title>
        <authorList>
            <person name="Li F."/>
            <person name="Upadhyaya N.M."/>
            <person name="Sperschneider J."/>
            <person name="Matny O."/>
            <person name="Nguyen-Phuc H."/>
            <person name="Mago R."/>
            <person name="Raley C."/>
            <person name="Miller M.E."/>
            <person name="Silverstein K.A.T."/>
            <person name="Henningsen E."/>
            <person name="Hirsch C.D."/>
            <person name="Visser B."/>
            <person name="Pretorius Z.A."/>
            <person name="Steffenson B.J."/>
            <person name="Schwessinger B."/>
            <person name="Dodds P.N."/>
            <person name="Figueroa M."/>
        </authorList>
    </citation>
    <scope>NUCLEOTIDE SEQUENCE [LARGE SCALE GENOMIC DNA]</scope>
    <source>
        <strain evidence="3">21-0</strain>
    </source>
</reference>
<feature type="chain" id="PRO_5022712732" evidence="2">
    <location>
        <begin position="28"/>
        <end position="541"/>
    </location>
</feature>
<evidence type="ECO:0000256" key="1">
    <source>
        <dbReference type="SAM" id="MobiDB-lite"/>
    </source>
</evidence>